<comment type="caution">
    <text evidence="1">The sequence shown here is derived from an EMBL/GenBank/DDBJ whole genome shotgun (WGS) entry which is preliminary data.</text>
</comment>
<dbReference type="EMBL" id="MNCJ02000332">
    <property type="protein sequence ID" value="KAF5757852.1"/>
    <property type="molecule type" value="Genomic_DNA"/>
</dbReference>
<organism evidence="1 2">
    <name type="scientific">Helianthus annuus</name>
    <name type="common">Common sunflower</name>
    <dbReference type="NCBI Taxonomy" id="4232"/>
    <lineage>
        <taxon>Eukaryota</taxon>
        <taxon>Viridiplantae</taxon>
        <taxon>Streptophyta</taxon>
        <taxon>Embryophyta</taxon>
        <taxon>Tracheophyta</taxon>
        <taxon>Spermatophyta</taxon>
        <taxon>Magnoliopsida</taxon>
        <taxon>eudicotyledons</taxon>
        <taxon>Gunneridae</taxon>
        <taxon>Pentapetalae</taxon>
        <taxon>asterids</taxon>
        <taxon>campanulids</taxon>
        <taxon>Asterales</taxon>
        <taxon>Asteraceae</taxon>
        <taxon>Asteroideae</taxon>
        <taxon>Heliantheae alliance</taxon>
        <taxon>Heliantheae</taxon>
        <taxon>Helianthus</taxon>
    </lineage>
</organism>
<protein>
    <submittedName>
        <fullName evidence="1">Uncharacterized protein</fullName>
    </submittedName>
</protein>
<proteinExistence type="predicted"/>
<dbReference type="Proteomes" id="UP000215914">
    <property type="component" value="Unassembled WGS sequence"/>
</dbReference>
<evidence type="ECO:0000313" key="1">
    <source>
        <dbReference type="EMBL" id="KAF5757852.1"/>
    </source>
</evidence>
<reference evidence="1" key="2">
    <citation type="submission" date="2020-06" db="EMBL/GenBank/DDBJ databases">
        <title>Helianthus annuus Genome sequencing and assembly Release 2.</title>
        <authorList>
            <person name="Gouzy J."/>
            <person name="Langlade N."/>
            <person name="Munos S."/>
        </authorList>
    </citation>
    <scope>NUCLEOTIDE SEQUENCE</scope>
    <source>
        <tissue evidence="1">Leaves</tissue>
    </source>
</reference>
<accession>A0A9K3DLM8</accession>
<name>A0A9K3DLM8_HELAN</name>
<dbReference type="AlphaFoldDB" id="A0A9K3DLM8"/>
<keyword evidence="2" id="KW-1185">Reference proteome</keyword>
<sequence>MQIKDGDIYIYLINNETNNNSKKISYMCTESSVKIHVPCLSSKRICSFVMF</sequence>
<reference evidence="1" key="1">
    <citation type="journal article" date="2017" name="Nature">
        <title>The sunflower genome provides insights into oil metabolism, flowering and Asterid evolution.</title>
        <authorList>
            <person name="Badouin H."/>
            <person name="Gouzy J."/>
            <person name="Grassa C.J."/>
            <person name="Murat F."/>
            <person name="Staton S.E."/>
            <person name="Cottret L."/>
            <person name="Lelandais-Briere C."/>
            <person name="Owens G.L."/>
            <person name="Carrere S."/>
            <person name="Mayjonade B."/>
            <person name="Legrand L."/>
            <person name="Gill N."/>
            <person name="Kane N.C."/>
            <person name="Bowers J.E."/>
            <person name="Hubner S."/>
            <person name="Bellec A."/>
            <person name="Berard A."/>
            <person name="Berges H."/>
            <person name="Blanchet N."/>
            <person name="Boniface M.C."/>
            <person name="Brunel D."/>
            <person name="Catrice O."/>
            <person name="Chaidir N."/>
            <person name="Claudel C."/>
            <person name="Donnadieu C."/>
            <person name="Faraut T."/>
            <person name="Fievet G."/>
            <person name="Helmstetter N."/>
            <person name="King M."/>
            <person name="Knapp S.J."/>
            <person name="Lai Z."/>
            <person name="Le Paslier M.C."/>
            <person name="Lippi Y."/>
            <person name="Lorenzon L."/>
            <person name="Mandel J.R."/>
            <person name="Marage G."/>
            <person name="Marchand G."/>
            <person name="Marquand E."/>
            <person name="Bret-Mestries E."/>
            <person name="Morien E."/>
            <person name="Nambeesan S."/>
            <person name="Nguyen T."/>
            <person name="Pegot-Espagnet P."/>
            <person name="Pouilly N."/>
            <person name="Raftis F."/>
            <person name="Sallet E."/>
            <person name="Schiex T."/>
            <person name="Thomas J."/>
            <person name="Vandecasteele C."/>
            <person name="Vares D."/>
            <person name="Vear F."/>
            <person name="Vautrin S."/>
            <person name="Crespi M."/>
            <person name="Mangin B."/>
            <person name="Burke J.M."/>
            <person name="Salse J."/>
            <person name="Munos S."/>
            <person name="Vincourt P."/>
            <person name="Rieseberg L.H."/>
            <person name="Langlade N.B."/>
        </authorList>
    </citation>
    <scope>NUCLEOTIDE SEQUENCE</scope>
    <source>
        <tissue evidence="1">Leaves</tissue>
    </source>
</reference>
<evidence type="ECO:0000313" key="2">
    <source>
        <dbReference type="Proteomes" id="UP000215914"/>
    </source>
</evidence>
<dbReference type="Gramene" id="mRNA:HanXRQr2_Chr17g0831661">
    <property type="protein sequence ID" value="CDS:HanXRQr2_Chr17g0831661.1"/>
    <property type="gene ID" value="HanXRQr2_Chr17g0831661"/>
</dbReference>
<gene>
    <name evidence="1" type="ORF">HanXRQr2_Chr17g0831661</name>
</gene>